<name>A0A2K9LPW9_9GAMM</name>
<feature type="transmembrane region" description="Helical" evidence="8">
    <location>
        <begin position="34"/>
        <end position="52"/>
    </location>
</feature>
<feature type="transmembrane region" description="Helical" evidence="8">
    <location>
        <begin position="179"/>
        <end position="200"/>
    </location>
</feature>
<dbReference type="Pfam" id="PF03547">
    <property type="entry name" value="Mem_trans"/>
    <property type="match status" value="1"/>
</dbReference>
<dbReference type="GO" id="GO:0055085">
    <property type="term" value="P:transmembrane transport"/>
    <property type="evidence" value="ECO:0007669"/>
    <property type="project" value="InterPro"/>
</dbReference>
<accession>A0A2K9LPW9</accession>
<dbReference type="OrthoDB" id="3238001at2"/>
<comment type="subcellular location">
    <subcellularLocation>
        <location evidence="1">Cell membrane</location>
        <topology evidence="1">Multi-pass membrane protein</topology>
    </subcellularLocation>
</comment>
<feature type="transmembrane region" description="Helical" evidence="8">
    <location>
        <begin position="267"/>
        <end position="290"/>
    </location>
</feature>
<evidence type="ECO:0000256" key="3">
    <source>
        <dbReference type="ARBA" id="ARBA00022448"/>
    </source>
</evidence>
<evidence type="ECO:0000256" key="1">
    <source>
        <dbReference type="ARBA" id="ARBA00004651"/>
    </source>
</evidence>
<dbReference type="AlphaFoldDB" id="A0A2K9LPW9"/>
<dbReference type="Proteomes" id="UP000235116">
    <property type="component" value="Chromosome"/>
</dbReference>
<dbReference type="InterPro" id="IPR004776">
    <property type="entry name" value="Mem_transp_PIN-like"/>
</dbReference>
<reference evidence="10" key="1">
    <citation type="submission" date="2017-08" db="EMBL/GenBank/DDBJ databases">
        <title>Direct submision.</title>
        <authorList>
            <person name="Kim S.-J."/>
            <person name="Rhee S.-K."/>
        </authorList>
    </citation>
    <scope>NUCLEOTIDE SEQUENCE [LARGE SCALE GENOMIC DNA]</scope>
    <source>
        <strain evidence="10">GI5</strain>
    </source>
</reference>
<feature type="transmembrane region" description="Helical" evidence="8">
    <location>
        <begin position="212"/>
        <end position="234"/>
    </location>
</feature>
<evidence type="ECO:0000256" key="7">
    <source>
        <dbReference type="ARBA" id="ARBA00023136"/>
    </source>
</evidence>
<dbReference type="GO" id="GO:0005886">
    <property type="term" value="C:plasma membrane"/>
    <property type="evidence" value="ECO:0007669"/>
    <property type="project" value="UniProtKB-SubCell"/>
</dbReference>
<keyword evidence="10" id="KW-1185">Reference proteome</keyword>
<sequence length="291" mass="30919">MLQTLLPITGPVMVCVLVGFIWKKCKVPYDTDMVSRLVMCVGAPCLVVSAMTGAAVSRSVIEEMFGVTLVMIMATLLLAAIVIALARQPLRAYLGPLVFPNAGNMGLPVCMFAFGEKGLVLAIAVFMMLSLVHFTLGIALVSGRSVFQEMVRNPIIYSICAALVMIYGDISLPKWGQNTVALLGDMTIPLMLITLGVSLANMQVNQLGKSAVFAVARLTIGVTVGWGVATGFGLSGVAKGVVILQSAMPVAVFNYLFAVRYGREPQVVAGMVVVSTLLSFILLPLLLVYVI</sequence>
<evidence type="ECO:0000256" key="6">
    <source>
        <dbReference type="ARBA" id="ARBA00022989"/>
    </source>
</evidence>
<comment type="similarity">
    <text evidence="2">Belongs to the auxin efflux carrier (TC 2.A.69) family.</text>
</comment>
<keyword evidence="6 8" id="KW-1133">Transmembrane helix</keyword>
<organism evidence="9 10">
    <name type="scientific">Ketobacter alkanivorans</name>
    <dbReference type="NCBI Taxonomy" id="1917421"/>
    <lineage>
        <taxon>Bacteria</taxon>
        <taxon>Pseudomonadati</taxon>
        <taxon>Pseudomonadota</taxon>
        <taxon>Gammaproteobacteria</taxon>
        <taxon>Pseudomonadales</taxon>
        <taxon>Ketobacteraceae</taxon>
        <taxon>Ketobacter</taxon>
    </lineage>
</organism>
<proteinExistence type="inferred from homology"/>
<keyword evidence="3" id="KW-0813">Transport</keyword>
<keyword evidence="5 8" id="KW-0812">Transmembrane</keyword>
<dbReference type="EMBL" id="CP022684">
    <property type="protein sequence ID" value="AUM14409.1"/>
    <property type="molecule type" value="Genomic_DNA"/>
</dbReference>
<feature type="transmembrane region" description="Helical" evidence="8">
    <location>
        <begin position="93"/>
        <end position="114"/>
    </location>
</feature>
<evidence type="ECO:0000313" key="9">
    <source>
        <dbReference type="EMBL" id="AUM14409.1"/>
    </source>
</evidence>
<feature type="transmembrane region" description="Helical" evidence="8">
    <location>
        <begin position="240"/>
        <end position="258"/>
    </location>
</feature>
<keyword evidence="7 8" id="KW-0472">Membrane</keyword>
<keyword evidence="4" id="KW-1003">Cell membrane</keyword>
<dbReference type="Gene3D" id="1.20.1530.20">
    <property type="match status" value="1"/>
</dbReference>
<evidence type="ECO:0000256" key="2">
    <source>
        <dbReference type="ARBA" id="ARBA00010145"/>
    </source>
</evidence>
<feature type="transmembrane region" description="Helical" evidence="8">
    <location>
        <begin position="120"/>
        <end position="143"/>
    </location>
</feature>
<evidence type="ECO:0000256" key="5">
    <source>
        <dbReference type="ARBA" id="ARBA00022692"/>
    </source>
</evidence>
<dbReference type="InterPro" id="IPR038770">
    <property type="entry name" value="Na+/solute_symporter_sf"/>
</dbReference>
<evidence type="ECO:0000313" key="10">
    <source>
        <dbReference type="Proteomes" id="UP000235116"/>
    </source>
</evidence>
<feature type="transmembrane region" description="Helical" evidence="8">
    <location>
        <begin position="64"/>
        <end position="86"/>
    </location>
</feature>
<feature type="transmembrane region" description="Helical" evidence="8">
    <location>
        <begin position="6"/>
        <end position="22"/>
    </location>
</feature>
<evidence type="ECO:0000256" key="4">
    <source>
        <dbReference type="ARBA" id="ARBA00022475"/>
    </source>
</evidence>
<dbReference type="PANTHER" id="PTHR36838">
    <property type="entry name" value="AUXIN EFFLUX CARRIER FAMILY PROTEIN"/>
    <property type="match status" value="1"/>
</dbReference>
<evidence type="ECO:0000256" key="8">
    <source>
        <dbReference type="SAM" id="Phobius"/>
    </source>
</evidence>
<dbReference type="KEGG" id="kak:Kalk_19125"/>
<protein>
    <submittedName>
        <fullName evidence="9">Transporter</fullName>
    </submittedName>
</protein>
<dbReference type="PANTHER" id="PTHR36838:SF1">
    <property type="entry name" value="SLR1864 PROTEIN"/>
    <property type="match status" value="1"/>
</dbReference>
<gene>
    <name evidence="9" type="ORF">Kalk_19125</name>
</gene>
<feature type="transmembrane region" description="Helical" evidence="8">
    <location>
        <begin position="155"/>
        <end position="173"/>
    </location>
</feature>